<dbReference type="EMBL" id="CP041730">
    <property type="protein sequence ID" value="QDQ27849.1"/>
    <property type="molecule type" value="Genomic_DNA"/>
</dbReference>
<organism evidence="1 2">
    <name type="scientific">Chitinimonas arctica</name>
    <dbReference type="NCBI Taxonomy" id="2594795"/>
    <lineage>
        <taxon>Bacteria</taxon>
        <taxon>Pseudomonadati</taxon>
        <taxon>Pseudomonadota</taxon>
        <taxon>Betaproteobacteria</taxon>
        <taxon>Neisseriales</taxon>
        <taxon>Chitinibacteraceae</taxon>
        <taxon>Chitinimonas</taxon>
    </lineage>
</organism>
<accession>A0A516SI62</accession>
<evidence type="ECO:0000313" key="2">
    <source>
        <dbReference type="Proteomes" id="UP000317550"/>
    </source>
</evidence>
<keyword evidence="2" id="KW-1185">Reference proteome</keyword>
<name>A0A516SI62_9NEIS</name>
<dbReference type="InterPro" id="IPR052894">
    <property type="entry name" value="AsmA-related"/>
</dbReference>
<gene>
    <name evidence="1" type="ORF">FNU76_16680</name>
</gene>
<dbReference type="Proteomes" id="UP000317550">
    <property type="component" value="Chromosome"/>
</dbReference>
<dbReference type="PANTHER" id="PTHR30441:SF8">
    <property type="entry name" value="DUF748 DOMAIN-CONTAINING PROTEIN"/>
    <property type="match status" value="1"/>
</dbReference>
<dbReference type="PANTHER" id="PTHR30441">
    <property type="entry name" value="DUF748 DOMAIN-CONTAINING PROTEIN"/>
    <property type="match status" value="1"/>
</dbReference>
<dbReference type="RefSeq" id="WP_144279237.1">
    <property type="nucleotide sequence ID" value="NZ_CP041730.1"/>
</dbReference>
<reference evidence="2" key="1">
    <citation type="submission" date="2019-07" db="EMBL/GenBank/DDBJ databases">
        <title>Chitinimonas sp. nov., isolated from Ny-Alesund, arctica soil.</title>
        <authorList>
            <person name="Xu Q."/>
            <person name="Peng F."/>
        </authorList>
    </citation>
    <scope>NUCLEOTIDE SEQUENCE [LARGE SCALE GENOMIC DNA]</scope>
    <source>
        <strain evidence="2">R3-44</strain>
    </source>
</reference>
<protein>
    <submittedName>
        <fullName evidence="1">Uncharacterized protein</fullName>
    </submittedName>
</protein>
<evidence type="ECO:0000313" key="1">
    <source>
        <dbReference type="EMBL" id="QDQ27849.1"/>
    </source>
</evidence>
<sequence length="418" mass="44539">MSALKKMLIALAVVAAILAAIPLVLPYDSYKSDIEHAISARLDTPVAIGAIQFSYSPKPQVVLSGLSLGKQGEGEIDKVIVPLTLKNLINIRHELANVSLEGGNFSQAFALSLPGRLKPNAGQDINFAMLKLSEMTIKLPNDSIGPLSGSLQFNPEGTIKVLTLSDKDERATLTIKPIGDKFELEFDASNWVMPGAYPDARFDQLRLSGIASNDGIAIDDINALIFGSAVKGNAQLSWTEGWKLTGSLQTKSIQVEPLIMLSSQVTRATGRMAANAIFDFVGDGYENLFKQRRIEMKFIVNDGNLHNFDLVTPLKSQSPSSLQRGGITRFDTLSGDFLLENDTLTLRNLALNAGKFTAAGGLNIAADQKLSGRINAKLSSGAIAVNAPLAIAGTLRAPEIRSGGAYKPGGGSGTTQIF</sequence>
<dbReference type="GO" id="GO:0005886">
    <property type="term" value="C:plasma membrane"/>
    <property type="evidence" value="ECO:0007669"/>
    <property type="project" value="TreeGrafter"/>
</dbReference>
<dbReference type="KEGG" id="cari:FNU76_16680"/>
<dbReference type="AlphaFoldDB" id="A0A516SI62"/>
<dbReference type="OrthoDB" id="9126970at2"/>
<proteinExistence type="predicted"/>
<dbReference type="GO" id="GO:0090313">
    <property type="term" value="P:regulation of protein targeting to membrane"/>
    <property type="evidence" value="ECO:0007669"/>
    <property type="project" value="TreeGrafter"/>
</dbReference>